<protein>
    <recommendedName>
        <fullName evidence="3">SIMPL domain-containing protein</fullName>
    </recommendedName>
</protein>
<dbReference type="Gene3D" id="3.30.110.170">
    <property type="entry name" value="Protein of unknown function (DUF541), domain 1"/>
    <property type="match status" value="1"/>
</dbReference>
<name>A0A4V2T3Y0_9FIRM</name>
<gene>
    <name evidence="1" type="ORF">EDD79_10116</name>
</gene>
<comment type="caution">
    <text evidence="1">The sequence shown here is derived from an EMBL/GenBank/DDBJ whole genome shotgun (WGS) entry which is preliminary data.</text>
</comment>
<dbReference type="RefSeq" id="WP_132848117.1">
    <property type="nucleotide sequence ID" value="NZ_CP058648.1"/>
</dbReference>
<evidence type="ECO:0008006" key="3">
    <source>
        <dbReference type="Google" id="ProtNLM"/>
    </source>
</evidence>
<dbReference type="Pfam" id="PF04402">
    <property type="entry name" value="SIMPL"/>
    <property type="match status" value="1"/>
</dbReference>
<dbReference type="AlphaFoldDB" id="A0A4V2T3Y0"/>
<dbReference type="GO" id="GO:0006974">
    <property type="term" value="P:DNA damage response"/>
    <property type="evidence" value="ECO:0007669"/>
    <property type="project" value="TreeGrafter"/>
</dbReference>
<sequence>MNKIKFFKFLTVVVVSILLIASFVLGSQNNTSIANATSKEQNGVITVSGEGVIKVKPDIAYISLGVQTQNSNAKVAQSDNATKMNNVMAALKQQGIKDEDIQTIQYNIYPNHRYNPNTGQSTVDGYVVQNTVRVIIRDINSVGTVIDAVAKNDSNILNSIEFSISDSSKYYAEALTKATKDAKAKAEVIAKSVDVKISKPTKIIEAGQSEPVLYNTRALMDAKLETATAISAGMLEVKASVIAEYSY</sequence>
<organism evidence="1 2">
    <name type="scientific">Serpentinicella alkaliphila</name>
    <dbReference type="NCBI Taxonomy" id="1734049"/>
    <lineage>
        <taxon>Bacteria</taxon>
        <taxon>Bacillati</taxon>
        <taxon>Bacillota</taxon>
        <taxon>Clostridia</taxon>
        <taxon>Peptostreptococcales</taxon>
        <taxon>Natronincolaceae</taxon>
        <taxon>Serpentinicella</taxon>
    </lineage>
</organism>
<reference evidence="1 2" key="1">
    <citation type="submission" date="2019-03" db="EMBL/GenBank/DDBJ databases">
        <title>Genomic Encyclopedia of Type Strains, Phase IV (KMG-IV): sequencing the most valuable type-strain genomes for metagenomic binning, comparative biology and taxonomic classification.</title>
        <authorList>
            <person name="Goeker M."/>
        </authorList>
    </citation>
    <scope>NUCLEOTIDE SEQUENCE [LARGE SCALE GENOMIC DNA]</scope>
    <source>
        <strain evidence="1 2">DSM 100013</strain>
    </source>
</reference>
<dbReference type="InterPro" id="IPR007497">
    <property type="entry name" value="SIMPL/DUF541"/>
</dbReference>
<dbReference type="PANTHER" id="PTHR34387:SF1">
    <property type="entry name" value="PERIPLASMIC IMMUNOGENIC PROTEIN"/>
    <property type="match status" value="1"/>
</dbReference>
<proteinExistence type="predicted"/>
<evidence type="ECO:0000313" key="2">
    <source>
        <dbReference type="Proteomes" id="UP000295504"/>
    </source>
</evidence>
<keyword evidence="2" id="KW-1185">Reference proteome</keyword>
<dbReference type="EMBL" id="SLYC01000011">
    <property type="protein sequence ID" value="TCQ03044.1"/>
    <property type="molecule type" value="Genomic_DNA"/>
</dbReference>
<dbReference type="OrthoDB" id="9785192at2"/>
<accession>A0A4V2T3Y0</accession>
<dbReference type="PANTHER" id="PTHR34387">
    <property type="entry name" value="SLR1258 PROTEIN"/>
    <property type="match status" value="1"/>
</dbReference>
<dbReference type="Gene3D" id="3.30.70.2970">
    <property type="entry name" value="Protein of unknown function (DUF541), domain 2"/>
    <property type="match status" value="1"/>
</dbReference>
<evidence type="ECO:0000313" key="1">
    <source>
        <dbReference type="EMBL" id="TCQ03044.1"/>
    </source>
</evidence>
<dbReference type="InterPro" id="IPR052022">
    <property type="entry name" value="26kDa_periplasmic_antigen"/>
</dbReference>
<dbReference type="Proteomes" id="UP000295504">
    <property type="component" value="Unassembled WGS sequence"/>
</dbReference>